<evidence type="ECO:0000313" key="3">
    <source>
        <dbReference type="EMBL" id="GAA0261296.1"/>
    </source>
</evidence>
<dbReference type="Proteomes" id="UP001500967">
    <property type="component" value="Unassembled WGS sequence"/>
</dbReference>
<evidence type="ECO:0000256" key="1">
    <source>
        <dbReference type="SAM" id="MobiDB-lite"/>
    </source>
</evidence>
<sequence length="218" mass="21760">MRPRTTARRLARVAGLVLAFSGLLSAAACSGDEGGAKSSPSRSEAAAPSASEPTAAATSASPSPSVPPPSLPAAAAAGGLCASVTFTEVRQALGLTFQIAAASGKSGSARTCVLTPLEAALPDLTFVATPLGGDEVSAEDYEKDFVPDNSSEIDGLGRSGYQQLIAATGSAGPVARIGWLGDKNVYTLSLATEQGTGSTEAKAYLPKLQALAPKVIPT</sequence>
<dbReference type="PROSITE" id="PS51257">
    <property type="entry name" value="PROKAR_LIPOPROTEIN"/>
    <property type="match status" value="1"/>
</dbReference>
<feature type="region of interest" description="Disordered" evidence="1">
    <location>
        <begin position="29"/>
        <end position="72"/>
    </location>
</feature>
<name>A0ABP3EEW3_9ACTN</name>
<feature type="signal peptide" evidence="2">
    <location>
        <begin position="1"/>
        <end position="26"/>
    </location>
</feature>
<accession>A0ABP3EEW3</accession>
<reference evidence="4" key="1">
    <citation type="journal article" date="2019" name="Int. J. Syst. Evol. Microbiol.">
        <title>The Global Catalogue of Microorganisms (GCM) 10K type strain sequencing project: providing services to taxonomists for standard genome sequencing and annotation.</title>
        <authorList>
            <consortium name="The Broad Institute Genomics Platform"/>
            <consortium name="The Broad Institute Genome Sequencing Center for Infectious Disease"/>
            <person name="Wu L."/>
            <person name="Ma J."/>
        </authorList>
    </citation>
    <scope>NUCLEOTIDE SEQUENCE [LARGE SCALE GENOMIC DNA]</scope>
    <source>
        <strain evidence="4">JCM 10425</strain>
    </source>
</reference>
<dbReference type="RefSeq" id="WP_344651670.1">
    <property type="nucleotide sequence ID" value="NZ_BAAAGX010000020.1"/>
</dbReference>
<evidence type="ECO:0008006" key="5">
    <source>
        <dbReference type="Google" id="ProtNLM"/>
    </source>
</evidence>
<comment type="caution">
    <text evidence="3">The sequence shown here is derived from an EMBL/GenBank/DDBJ whole genome shotgun (WGS) entry which is preliminary data.</text>
</comment>
<feature type="compositionally biased region" description="Low complexity" evidence="1">
    <location>
        <begin position="36"/>
        <end position="63"/>
    </location>
</feature>
<proteinExistence type="predicted"/>
<protein>
    <recommendedName>
        <fullName evidence="5">DUF4232 domain-containing protein</fullName>
    </recommendedName>
</protein>
<keyword evidence="4" id="KW-1185">Reference proteome</keyword>
<feature type="chain" id="PRO_5047475885" description="DUF4232 domain-containing protein" evidence="2">
    <location>
        <begin position="27"/>
        <end position="218"/>
    </location>
</feature>
<organism evidence="3 4">
    <name type="scientific">Cryptosporangium japonicum</name>
    <dbReference type="NCBI Taxonomy" id="80872"/>
    <lineage>
        <taxon>Bacteria</taxon>
        <taxon>Bacillati</taxon>
        <taxon>Actinomycetota</taxon>
        <taxon>Actinomycetes</taxon>
        <taxon>Cryptosporangiales</taxon>
        <taxon>Cryptosporangiaceae</taxon>
        <taxon>Cryptosporangium</taxon>
    </lineage>
</organism>
<evidence type="ECO:0000313" key="4">
    <source>
        <dbReference type="Proteomes" id="UP001500967"/>
    </source>
</evidence>
<dbReference type="EMBL" id="BAAAGX010000020">
    <property type="protein sequence ID" value="GAA0261296.1"/>
    <property type="molecule type" value="Genomic_DNA"/>
</dbReference>
<gene>
    <name evidence="3" type="ORF">GCM10009539_53590</name>
</gene>
<keyword evidence="2" id="KW-0732">Signal</keyword>
<evidence type="ECO:0000256" key="2">
    <source>
        <dbReference type="SAM" id="SignalP"/>
    </source>
</evidence>